<dbReference type="Pfam" id="PF00069">
    <property type="entry name" value="Pkinase"/>
    <property type="match status" value="1"/>
</dbReference>
<evidence type="ECO:0000259" key="4">
    <source>
        <dbReference type="PROSITE" id="PS50011"/>
    </source>
</evidence>
<dbReference type="SMART" id="SM00220">
    <property type="entry name" value="S_TKc"/>
    <property type="match status" value="1"/>
</dbReference>
<dbReference type="InterPro" id="IPR011022">
    <property type="entry name" value="Arrestin_C-like"/>
</dbReference>
<dbReference type="SMART" id="SM01017">
    <property type="entry name" value="Arrestin_C"/>
    <property type="match status" value="1"/>
</dbReference>
<feature type="binding site" evidence="3">
    <location>
        <position position="438"/>
    </location>
    <ligand>
        <name>ATP</name>
        <dbReference type="ChEBI" id="CHEBI:30616"/>
    </ligand>
</feature>
<dbReference type="PROSITE" id="PS00108">
    <property type="entry name" value="PROTEIN_KINASE_ST"/>
    <property type="match status" value="1"/>
</dbReference>
<keyword evidence="2 3" id="KW-0067">ATP-binding</keyword>
<name>A0AAD5Z097_9AGAR</name>
<dbReference type="Gene3D" id="1.10.510.10">
    <property type="entry name" value="Transferase(Phosphotransferase) domain 1"/>
    <property type="match status" value="1"/>
</dbReference>
<evidence type="ECO:0000256" key="2">
    <source>
        <dbReference type="ARBA" id="ARBA00022840"/>
    </source>
</evidence>
<dbReference type="InterPro" id="IPR014756">
    <property type="entry name" value="Ig_E-set"/>
</dbReference>
<organism evidence="5 6">
    <name type="scientific">Leucocoprinus birnbaumii</name>
    <dbReference type="NCBI Taxonomy" id="56174"/>
    <lineage>
        <taxon>Eukaryota</taxon>
        <taxon>Fungi</taxon>
        <taxon>Dikarya</taxon>
        <taxon>Basidiomycota</taxon>
        <taxon>Agaricomycotina</taxon>
        <taxon>Agaricomycetes</taxon>
        <taxon>Agaricomycetidae</taxon>
        <taxon>Agaricales</taxon>
        <taxon>Agaricineae</taxon>
        <taxon>Agaricaceae</taxon>
        <taxon>Leucocoprinus</taxon>
    </lineage>
</organism>
<dbReference type="InterPro" id="IPR014752">
    <property type="entry name" value="Arrestin-like_C"/>
</dbReference>
<dbReference type="InterPro" id="IPR000719">
    <property type="entry name" value="Prot_kinase_dom"/>
</dbReference>
<keyword evidence="6" id="KW-1185">Reference proteome</keyword>
<accession>A0AAD5Z097</accession>
<evidence type="ECO:0000256" key="1">
    <source>
        <dbReference type="ARBA" id="ARBA00022741"/>
    </source>
</evidence>
<comment type="caution">
    <text evidence="5">The sequence shown here is derived from an EMBL/GenBank/DDBJ whole genome shotgun (WGS) entry which is preliminary data.</text>
</comment>
<dbReference type="InterPro" id="IPR017441">
    <property type="entry name" value="Protein_kinase_ATP_BS"/>
</dbReference>
<dbReference type="PROSITE" id="PS00107">
    <property type="entry name" value="PROTEIN_KINASE_ATP"/>
    <property type="match status" value="1"/>
</dbReference>
<dbReference type="Pfam" id="PF02752">
    <property type="entry name" value="Arrestin_C"/>
    <property type="match status" value="1"/>
</dbReference>
<keyword evidence="1 3" id="KW-0547">Nucleotide-binding</keyword>
<reference evidence="5" key="1">
    <citation type="submission" date="2022-07" db="EMBL/GenBank/DDBJ databases">
        <title>Genome Sequence of Leucocoprinus birnbaumii.</title>
        <authorList>
            <person name="Buettner E."/>
        </authorList>
    </citation>
    <scope>NUCLEOTIDE SEQUENCE</scope>
    <source>
        <strain evidence="5">VT141</strain>
    </source>
</reference>
<dbReference type="GO" id="GO:0004674">
    <property type="term" value="F:protein serine/threonine kinase activity"/>
    <property type="evidence" value="ECO:0007669"/>
    <property type="project" value="TreeGrafter"/>
</dbReference>
<dbReference type="Proteomes" id="UP001213000">
    <property type="component" value="Unassembled WGS sequence"/>
</dbReference>
<dbReference type="AlphaFoldDB" id="A0AAD5Z097"/>
<evidence type="ECO:0000256" key="3">
    <source>
        <dbReference type="PROSITE-ProRule" id="PRU10141"/>
    </source>
</evidence>
<dbReference type="PANTHER" id="PTHR44329">
    <property type="entry name" value="SERINE/THREONINE-PROTEIN KINASE TNNI3K-RELATED"/>
    <property type="match status" value="1"/>
</dbReference>
<protein>
    <recommendedName>
        <fullName evidence="4">Protein kinase domain-containing protein</fullName>
    </recommendedName>
</protein>
<dbReference type="InterPro" id="IPR008271">
    <property type="entry name" value="Ser/Thr_kinase_AS"/>
</dbReference>
<feature type="domain" description="Protein kinase" evidence="4">
    <location>
        <begin position="405"/>
        <end position="703"/>
    </location>
</feature>
<gene>
    <name evidence="5" type="ORF">NP233_g504</name>
</gene>
<evidence type="ECO:0000313" key="6">
    <source>
        <dbReference type="Proteomes" id="UP001213000"/>
    </source>
</evidence>
<dbReference type="GO" id="GO:0005524">
    <property type="term" value="F:ATP binding"/>
    <property type="evidence" value="ECO:0007669"/>
    <property type="project" value="UniProtKB-UniRule"/>
</dbReference>
<dbReference type="InterPro" id="IPR051681">
    <property type="entry name" value="Ser/Thr_Kinases-Pseudokinases"/>
</dbReference>
<dbReference type="EMBL" id="JANIEX010000014">
    <property type="protein sequence ID" value="KAJ3576330.1"/>
    <property type="molecule type" value="Genomic_DNA"/>
</dbReference>
<dbReference type="Gene3D" id="2.60.40.640">
    <property type="match status" value="1"/>
</dbReference>
<dbReference type="PROSITE" id="PS50011">
    <property type="entry name" value="PROTEIN_KINASE_DOM"/>
    <property type="match status" value="1"/>
</dbReference>
<dbReference type="SUPFAM" id="SSF81296">
    <property type="entry name" value="E set domains"/>
    <property type="match status" value="1"/>
</dbReference>
<evidence type="ECO:0000313" key="5">
    <source>
        <dbReference type="EMBL" id="KAJ3576330.1"/>
    </source>
</evidence>
<dbReference type="InterPro" id="IPR011009">
    <property type="entry name" value="Kinase-like_dom_sf"/>
</dbReference>
<sequence length="703" mass="78502">MSERIHIQIVPRDDRDDGSFIYVSSGLMIGLPWFQEVQISLSFLGASASRIEVKLEMSESVKVGQQMITSTSTVDEFCLWESKAFLFFRTTDVYAGAFPFFINIPENLPPTASFDQQGYHLSFTRWETSGSLIIISTGIEIQYLLHATVYRGKRTKFWKDPPYSCSIPIKIEKYEFHPAWPIYHNPKPKYLDNGSVRFSARLPRTCYCPGEAITLATGISFASPRIVPGILEFGVKLWQHLVTKADGAEPPQQLIQETASMASSIDGAPIINLITRQASCCATTNDATTFSAELVCQIPEEAVVPTLNYGSHIQVTYVLEVTTLFQSQQLKVDVPIVISPFQSNSLDRRLEEIEFVPSLGGAPCFELPSLSSNTELEDAPTIRRSHTLNSARMPQLQLIAKYQIVVSSNIVGIGGFSDVYPAEWIAGDRMGKERLAVKFFRKVDIVDNGSMLRTFQRRLIAEISTLLNASHHPNILPFIGVYHHDASKPPALVCPLREAGDILQYLSKNLVNCRPLVIGIANGLAHLHSHNIVHGDLKPQNVLINVDKDGRPTPEISDFGRARILNVRGYAGNLHPTRRYTAPEVLFPFHTADSPVLEIPSDIDNRSLTKASDVWSLGMVILHVLSGREPYPRAGSNEGMIVANLHKGLEPEEKDHPNFPNRAIIWPLLRRCWRLADGPKARWSAQDCSEAFKMISLDEHSHN</sequence>
<proteinExistence type="predicted"/>
<dbReference type="SUPFAM" id="SSF56112">
    <property type="entry name" value="Protein kinase-like (PK-like)"/>
    <property type="match status" value="1"/>
</dbReference>